<keyword evidence="2" id="KW-1185">Reference proteome</keyword>
<comment type="caution">
    <text evidence="1">The sequence shown here is derived from an EMBL/GenBank/DDBJ whole genome shotgun (WGS) entry which is preliminary data.</text>
</comment>
<feature type="non-terminal residue" evidence="1">
    <location>
        <position position="134"/>
    </location>
</feature>
<evidence type="ECO:0000313" key="1">
    <source>
        <dbReference type="EMBL" id="KAG5633171.1"/>
    </source>
</evidence>
<sequence>MPQLRQICLSSRFRLGHSASHSSINDTVTLPHLHTLFIHGLLQDIFAILDRVTYPEDTFVWLKAFLPKRPREDYSEILQKMVLRARDGYKGPIRSLALRKSHITCWSHFTTGFTLSPKVEIQILPDPDEEYTKD</sequence>
<gene>
    <name evidence="1" type="ORF">H0H81_010272</name>
</gene>
<dbReference type="AlphaFoldDB" id="A0A9P7FMU4"/>
<organism evidence="1 2">
    <name type="scientific">Sphagnurus paluster</name>
    <dbReference type="NCBI Taxonomy" id="117069"/>
    <lineage>
        <taxon>Eukaryota</taxon>
        <taxon>Fungi</taxon>
        <taxon>Dikarya</taxon>
        <taxon>Basidiomycota</taxon>
        <taxon>Agaricomycotina</taxon>
        <taxon>Agaricomycetes</taxon>
        <taxon>Agaricomycetidae</taxon>
        <taxon>Agaricales</taxon>
        <taxon>Tricholomatineae</taxon>
        <taxon>Lyophyllaceae</taxon>
        <taxon>Sphagnurus</taxon>
    </lineage>
</organism>
<reference evidence="1" key="2">
    <citation type="submission" date="2021-10" db="EMBL/GenBank/DDBJ databases">
        <title>Phylogenomics reveals ancestral predisposition of the termite-cultivated fungus Termitomyces towards a domesticated lifestyle.</title>
        <authorList>
            <person name="Auxier B."/>
            <person name="Grum-Grzhimaylo A."/>
            <person name="Cardenas M.E."/>
            <person name="Lodge J.D."/>
            <person name="Laessoe T."/>
            <person name="Pedersen O."/>
            <person name="Smith M.E."/>
            <person name="Kuyper T.W."/>
            <person name="Franco-Molano E.A."/>
            <person name="Baroni T.J."/>
            <person name="Aanen D.K."/>
        </authorList>
    </citation>
    <scope>NUCLEOTIDE SEQUENCE</scope>
    <source>
        <strain evidence="1">D49</strain>
    </source>
</reference>
<proteinExistence type="predicted"/>
<evidence type="ECO:0000313" key="2">
    <source>
        <dbReference type="Proteomes" id="UP000717328"/>
    </source>
</evidence>
<protein>
    <submittedName>
        <fullName evidence="1">Uncharacterized protein</fullName>
    </submittedName>
</protein>
<accession>A0A9P7FMU4</accession>
<dbReference type="Proteomes" id="UP000717328">
    <property type="component" value="Unassembled WGS sequence"/>
</dbReference>
<reference evidence="1" key="1">
    <citation type="submission" date="2021-02" db="EMBL/GenBank/DDBJ databases">
        <authorList>
            <person name="Nieuwenhuis M."/>
            <person name="Van De Peppel L.J.J."/>
        </authorList>
    </citation>
    <scope>NUCLEOTIDE SEQUENCE</scope>
    <source>
        <strain evidence="1">D49</strain>
    </source>
</reference>
<dbReference type="EMBL" id="JABCKI010008906">
    <property type="protein sequence ID" value="KAG5633171.1"/>
    <property type="molecule type" value="Genomic_DNA"/>
</dbReference>
<name>A0A9P7FMU4_9AGAR</name>